<evidence type="ECO:0000256" key="5">
    <source>
        <dbReference type="ARBA" id="ARBA00022691"/>
    </source>
</evidence>
<dbReference type="NCBIfam" id="TIGR00091">
    <property type="entry name" value="tRNA (guanosine(46)-N7)-methyltransferase TrmB"/>
    <property type="match status" value="1"/>
</dbReference>
<evidence type="ECO:0000256" key="8">
    <source>
        <dbReference type="ARBA" id="ARBA00023242"/>
    </source>
</evidence>
<evidence type="ECO:0000256" key="9">
    <source>
        <dbReference type="HAMAP-Rule" id="MF_03055"/>
    </source>
</evidence>
<evidence type="ECO:0000256" key="6">
    <source>
        <dbReference type="ARBA" id="ARBA00022694"/>
    </source>
</evidence>
<feature type="binding site" evidence="9">
    <location>
        <position position="91"/>
    </location>
    <ligand>
        <name>S-adenosyl-L-methionine</name>
        <dbReference type="ChEBI" id="CHEBI:59789"/>
    </ligand>
</feature>
<comment type="pathway">
    <text evidence="9">tRNA modification; N(7)-methylguanine-tRNA biosynthesis.</text>
</comment>
<dbReference type="EC" id="2.1.1.33" evidence="9"/>
<dbReference type="AlphaFoldDB" id="A0A7S0SJX8"/>
<keyword evidence="8 9" id="KW-0539">Nucleus</keyword>
<evidence type="ECO:0000256" key="7">
    <source>
        <dbReference type="ARBA" id="ARBA00022884"/>
    </source>
</evidence>
<evidence type="ECO:0000256" key="3">
    <source>
        <dbReference type="ARBA" id="ARBA00022603"/>
    </source>
</evidence>
<evidence type="ECO:0000313" key="10">
    <source>
        <dbReference type="EMBL" id="CAD8708150.1"/>
    </source>
</evidence>
<feature type="binding site" evidence="9">
    <location>
        <begin position="147"/>
        <end position="148"/>
    </location>
    <ligand>
        <name>S-adenosyl-L-methionine</name>
        <dbReference type="ChEBI" id="CHEBI:59789"/>
    </ligand>
</feature>
<dbReference type="PANTHER" id="PTHR23417">
    <property type="entry name" value="3-DEOXY-D-MANNO-OCTULOSONIC-ACID TRANSFERASE/TRNA GUANINE-N 7 - -METHYLTRANSFERASE"/>
    <property type="match status" value="1"/>
</dbReference>
<sequence>MPTVDDLERIAPAKRSRDEIPEVNNQGNSLPRKKFYRARAHCNPLSDSQFPVPLQPEEYNWEAHYPEFFARARARDGDAAEKPLVRFADVGCGFGGMLVKLSPLFPDHLAVGMEIRDKVSQYVKERCTALRRELPGQYENISCIRTNSMKYLPNFFTKGQLTKLFFLFPDPHFKTANHRRRIIQCTLLTEYAYTLAVGGIMYTITDVEELGTWMSEKIAAHPCFERLTPEELKSDPVVPLLFTGTEEGQKVERNEGSTFLNCFRRIAGPK</sequence>
<dbReference type="Gene3D" id="3.40.50.150">
    <property type="entry name" value="Vaccinia Virus protein VP39"/>
    <property type="match status" value="1"/>
</dbReference>
<feature type="binding site" evidence="9">
    <location>
        <position position="167"/>
    </location>
    <ligand>
        <name>S-adenosyl-L-methionine</name>
        <dbReference type="ChEBI" id="CHEBI:59789"/>
    </ligand>
</feature>
<dbReference type="PROSITE" id="PS51625">
    <property type="entry name" value="SAM_MT_TRMB"/>
    <property type="match status" value="1"/>
</dbReference>
<keyword evidence="2 9" id="KW-0820">tRNA-binding</keyword>
<dbReference type="GO" id="GO:0005634">
    <property type="term" value="C:nucleus"/>
    <property type="evidence" value="ECO:0007669"/>
    <property type="project" value="UniProtKB-SubCell"/>
</dbReference>
<dbReference type="HAMAP" id="MF_03055">
    <property type="entry name" value="tRNA_methyltr_TrmB_euk"/>
    <property type="match status" value="1"/>
</dbReference>
<dbReference type="GO" id="GO:0000049">
    <property type="term" value="F:tRNA binding"/>
    <property type="evidence" value="ECO:0007669"/>
    <property type="project" value="UniProtKB-UniRule"/>
</dbReference>
<comment type="function">
    <text evidence="9">Catalyzes the formation of N(7)-methylguanine at position 46 (m7G46) in tRNA.</text>
</comment>
<dbReference type="InterPro" id="IPR029063">
    <property type="entry name" value="SAM-dependent_MTases_sf"/>
</dbReference>
<feature type="binding site" evidence="9">
    <location>
        <begin position="114"/>
        <end position="115"/>
    </location>
    <ligand>
        <name>S-adenosyl-L-methionine</name>
        <dbReference type="ChEBI" id="CHEBI:59789"/>
    </ligand>
</feature>
<feature type="active site" evidence="9">
    <location>
        <position position="170"/>
    </location>
</feature>
<keyword evidence="5 9" id="KW-0949">S-adenosyl-L-methionine</keyword>
<gene>
    <name evidence="10" type="ORF">MANT1106_LOCUS10833</name>
</gene>
<comment type="similarity">
    <text evidence="9">Belongs to the class I-like SAM-binding methyltransferase superfamily. TrmB family.</text>
</comment>
<dbReference type="SUPFAM" id="SSF53335">
    <property type="entry name" value="S-adenosyl-L-methionine-dependent methyltransferases"/>
    <property type="match status" value="1"/>
</dbReference>
<name>A0A7S0SJX8_9CHLO</name>
<evidence type="ECO:0000256" key="2">
    <source>
        <dbReference type="ARBA" id="ARBA00022555"/>
    </source>
</evidence>
<accession>A0A7S0SJX8</accession>
<comment type="catalytic activity">
    <reaction evidence="1 9">
        <text>guanosine(46) in tRNA + S-adenosyl-L-methionine = N(7)-methylguanosine(46) in tRNA + S-adenosyl-L-homocysteine</text>
        <dbReference type="Rhea" id="RHEA:42708"/>
        <dbReference type="Rhea" id="RHEA-COMP:10188"/>
        <dbReference type="Rhea" id="RHEA-COMP:10189"/>
        <dbReference type="ChEBI" id="CHEBI:57856"/>
        <dbReference type="ChEBI" id="CHEBI:59789"/>
        <dbReference type="ChEBI" id="CHEBI:74269"/>
        <dbReference type="ChEBI" id="CHEBI:74480"/>
        <dbReference type="EC" id="2.1.1.33"/>
    </reaction>
</comment>
<dbReference type="InterPro" id="IPR003358">
    <property type="entry name" value="tRNA_(Gua-N-7)_MeTrfase_Trmb"/>
</dbReference>
<keyword evidence="3 9" id="KW-0489">Methyltransferase</keyword>
<evidence type="ECO:0000256" key="4">
    <source>
        <dbReference type="ARBA" id="ARBA00022679"/>
    </source>
</evidence>
<keyword evidence="4 9" id="KW-0808">Transferase</keyword>
<protein>
    <recommendedName>
        <fullName evidence="9">tRNA (guanine-N(7)-)-methyltransferase</fullName>
        <ecNumber evidence="9">2.1.1.33</ecNumber>
    </recommendedName>
    <alternativeName>
        <fullName evidence="9">tRNA (guanine(46)-N(7))-methyltransferase</fullName>
    </alternativeName>
    <alternativeName>
        <fullName evidence="9">tRNA(m7G46)-methyltransferase</fullName>
    </alternativeName>
</protein>
<reference evidence="10" key="1">
    <citation type="submission" date="2021-01" db="EMBL/GenBank/DDBJ databases">
        <authorList>
            <person name="Corre E."/>
            <person name="Pelletier E."/>
            <person name="Niang G."/>
            <person name="Scheremetjew M."/>
            <person name="Finn R."/>
            <person name="Kale V."/>
            <person name="Holt S."/>
            <person name="Cochrane G."/>
            <person name="Meng A."/>
            <person name="Brown T."/>
            <person name="Cohen L."/>
        </authorList>
    </citation>
    <scope>NUCLEOTIDE SEQUENCE</scope>
    <source>
        <strain evidence="10">SL-175</strain>
    </source>
</reference>
<dbReference type="EMBL" id="HBFC01018176">
    <property type="protein sequence ID" value="CAD8708150.1"/>
    <property type="molecule type" value="Transcribed_RNA"/>
</dbReference>
<organism evidence="10">
    <name type="scientific">Mantoniella antarctica</name>
    <dbReference type="NCBI Taxonomy" id="81844"/>
    <lineage>
        <taxon>Eukaryota</taxon>
        <taxon>Viridiplantae</taxon>
        <taxon>Chlorophyta</taxon>
        <taxon>Mamiellophyceae</taxon>
        <taxon>Mamiellales</taxon>
        <taxon>Mamiellaceae</taxon>
        <taxon>Mantoniella</taxon>
    </lineage>
</organism>
<dbReference type="InterPro" id="IPR025763">
    <property type="entry name" value="Trm8_euk"/>
</dbReference>
<keyword evidence="6 9" id="KW-0819">tRNA processing</keyword>
<keyword evidence="7 9" id="KW-0694">RNA-binding</keyword>
<comment type="subcellular location">
    <subcellularLocation>
        <location evidence="9">Nucleus</location>
    </subcellularLocation>
</comment>
<dbReference type="Pfam" id="PF02390">
    <property type="entry name" value="Methyltransf_4"/>
    <property type="match status" value="1"/>
</dbReference>
<dbReference type="UniPathway" id="UPA00989"/>
<dbReference type="GO" id="GO:0043527">
    <property type="term" value="C:tRNA methyltransferase complex"/>
    <property type="evidence" value="ECO:0007669"/>
    <property type="project" value="TreeGrafter"/>
</dbReference>
<feature type="binding site" evidence="9">
    <location>
        <begin position="245"/>
        <end position="247"/>
    </location>
    <ligand>
        <name>S-adenosyl-L-methionine</name>
        <dbReference type="ChEBI" id="CHEBI:59789"/>
    </ligand>
</feature>
<dbReference type="GO" id="GO:0008176">
    <property type="term" value="F:tRNA (guanine(46)-N7)-methyltransferase activity"/>
    <property type="evidence" value="ECO:0007669"/>
    <property type="project" value="UniProtKB-UniRule"/>
</dbReference>
<dbReference type="PANTHER" id="PTHR23417:SF16">
    <property type="entry name" value="TRNA (GUANINE-N(7)-)-METHYLTRANSFERASE"/>
    <property type="match status" value="1"/>
</dbReference>
<proteinExistence type="inferred from homology"/>
<evidence type="ECO:0000256" key="1">
    <source>
        <dbReference type="ARBA" id="ARBA00000142"/>
    </source>
</evidence>